<dbReference type="AlphaFoldDB" id="A0AB39TPP0"/>
<reference evidence="1" key="1">
    <citation type="submission" date="2024-07" db="EMBL/GenBank/DDBJ databases">
        <authorList>
            <person name="Yu S.T."/>
        </authorList>
    </citation>
    <scope>NUCLEOTIDE SEQUENCE</scope>
    <source>
        <strain evidence="1">Y1</strain>
    </source>
</reference>
<dbReference type="RefSeq" id="WP_157882279.1">
    <property type="nucleotide sequence ID" value="NZ_CP163445.1"/>
</dbReference>
<sequence>MILFSALVAMGVLIGAAAHTSLPVFLTASAAIAAWLLAFGAREGIARLRHR</sequence>
<evidence type="ECO:0000313" key="1">
    <source>
        <dbReference type="EMBL" id="XDQ81235.1"/>
    </source>
</evidence>
<proteinExistence type="predicted"/>
<organism evidence="1">
    <name type="scientific">Streptomyces sp. Y1</name>
    <dbReference type="NCBI Taxonomy" id="3238634"/>
    <lineage>
        <taxon>Bacteria</taxon>
        <taxon>Bacillati</taxon>
        <taxon>Actinomycetota</taxon>
        <taxon>Actinomycetes</taxon>
        <taxon>Kitasatosporales</taxon>
        <taxon>Streptomycetaceae</taxon>
        <taxon>Streptomyces</taxon>
    </lineage>
</organism>
<gene>
    <name evidence="1" type="ORF">AB2U05_23590</name>
</gene>
<dbReference type="EMBL" id="CP163445">
    <property type="protein sequence ID" value="XDQ81235.1"/>
    <property type="molecule type" value="Genomic_DNA"/>
</dbReference>
<protein>
    <submittedName>
        <fullName evidence="1">Uncharacterized protein</fullName>
    </submittedName>
</protein>
<accession>A0AB39TPP0</accession>
<name>A0AB39TPP0_9ACTN</name>